<dbReference type="EMBL" id="VEVO01000009">
    <property type="protein sequence ID" value="KAF0037124.1"/>
    <property type="molecule type" value="Genomic_DNA"/>
</dbReference>
<evidence type="ECO:0000313" key="2">
    <source>
        <dbReference type="EMBL" id="KAF0037124.1"/>
    </source>
</evidence>
<dbReference type="Proteomes" id="UP000438429">
    <property type="component" value="Unassembled WGS sequence"/>
</dbReference>
<name>A0A6A4T1J1_SCOMX</name>
<organism evidence="2 3">
    <name type="scientific">Scophthalmus maximus</name>
    <name type="common">Turbot</name>
    <name type="synonym">Psetta maxima</name>
    <dbReference type="NCBI Taxonomy" id="52904"/>
    <lineage>
        <taxon>Eukaryota</taxon>
        <taxon>Metazoa</taxon>
        <taxon>Chordata</taxon>
        <taxon>Craniata</taxon>
        <taxon>Vertebrata</taxon>
        <taxon>Euteleostomi</taxon>
        <taxon>Actinopterygii</taxon>
        <taxon>Neopterygii</taxon>
        <taxon>Teleostei</taxon>
        <taxon>Neoteleostei</taxon>
        <taxon>Acanthomorphata</taxon>
        <taxon>Carangaria</taxon>
        <taxon>Pleuronectiformes</taxon>
        <taxon>Pleuronectoidei</taxon>
        <taxon>Scophthalmidae</taxon>
        <taxon>Scophthalmus</taxon>
    </lineage>
</organism>
<comment type="caution">
    <text evidence="2">The sequence shown here is derived from an EMBL/GenBank/DDBJ whole genome shotgun (WGS) entry which is preliminary data.</text>
</comment>
<accession>A0A6A4T1J1</accession>
<reference evidence="2 3" key="1">
    <citation type="submission" date="2019-06" db="EMBL/GenBank/DDBJ databases">
        <title>Draft genomes of female and male turbot (Scophthalmus maximus).</title>
        <authorList>
            <person name="Xu H."/>
            <person name="Xu X.-W."/>
            <person name="Shao C."/>
            <person name="Chen S."/>
        </authorList>
    </citation>
    <scope>NUCLEOTIDE SEQUENCE [LARGE SCALE GENOMIC DNA]</scope>
    <source>
        <strain evidence="2">Ysfricsl-2016a</strain>
        <tissue evidence="2">Blood</tissue>
    </source>
</reference>
<evidence type="ECO:0000256" key="1">
    <source>
        <dbReference type="SAM" id="MobiDB-lite"/>
    </source>
</evidence>
<evidence type="ECO:0000313" key="3">
    <source>
        <dbReference type="Proteomes" id="UP000438429"/>
    </source>
</evidence>
<protein>
    <submittedName>
        <fullName evidence="2">Uncharacterized protein</fullName>
    </submittedName>
</protein>
<gene>
    <name evidence="2" type="ORF">F2P81_009998</name>
</gene>
<feature type="compositionally biased region" description="Basic and acidic residues" evidence="1">
    <location>
        <begin position="7"/>
        <end position="35"/>
    </location>
</feature>
<sequence>MPPKITRKYEKTESGQKEELKVLRRRDGGDAGDRPKLRVDVTALHSDVECRRPGYLQLLCSSQVVARPRRVMARGFVSFVLN</sequence>
<feature type="region of interest" description="Disordered" evidence="1">
    <location>
        <begin position="1"/>
        <end position="35"/>
    </location>
</feature>
<dbReference type="AlphaFoldDB" id="A0A6A4T1J1"/>
<proteinExistence type="predicted"/>